<dbReference type="AlphaFoldDB" id="A0A1G9HAS7"/>
<sequence length="109" mass="11725">MSNGPYYQGSCECGAVTLLATAEPLAQGRDQRGLGWLVLDAAALQISAGLEALETETLGAGHECRRCRHCQQRLFVEGDALTLIADALLTAEAEPPGDVLAERLPWRLY</sequence>
<name>A0A1G9HAS7_9GAMM</name>
<protein>
    <submittedName>
        <fullName evidence="1">Uncharacterized conserved protein</fullName>
    </submittedName>
</protein>
<dbReference type="STRING" id="48727.SAMN05192555_102407"/>
<evidence type="ECO:0000313" key="1">
    <source>
        <dbReference type="EMBL" id="SDL10017.1"/>
    </source>
</evidence>
<accession>A0A1G9HAS7</accession>
<evidence type="ECO:0000313" key="2">
    <source>
        <dbReference type="Proteomes" id="UP000199107"/>
    </source>
</evidence>
<dbReference type="EMBL" id="FNGH01000002">
    <property type="protein sequence ID" value="SDL10017.1"/>
    <property type="molecule type" value="Genomic_DNA"/>
</dbReference>
<organism evidence="1 2">
    <name type="scientific">Franzmannia pantelleriensis</name>
    <dbReference type="NCBI Taxonomy" id="48727"/>
    <lineage>
        <taxon>Bacteria</taxon>
        <taxon>Pseudomonadati</taxon>
        <taxon>Pseudomonadota</taxon>
        <taxon>Gammaproteobacteria</taxon>
        <taxon>Oceanospirillales</taxon>
        <taxon>Halomonadaceae</taxon>
        <taxon>Franzmannia</taxon>
    </lineage>
</organism>
<dbReference type="OrthoDB" id="9786619at2"/>
<dbReference type="Proteomes" id="UP000199107">
    <property type="component" value="Unassembled WGS sequence"/>
</dbReference>
<proteinExistence type="predicted"/>
<dbReference type="SUPFAM" id="SSF51316">
    <property type="entry name" value="Mss4-like"/>
    <property type="match status" value="1"/>
</dbReference>
<keyword evidence="2" id="KW-1185">Reference proteome</keyword>
<gene>
    <name evidence="1" type="ORF">SAMN05192555_102407</name>
</gene>
<reference evidence="2" key="1">
    <citation type="submission" date="2016-10" db="EMBL/GenBank/DDBJ databases">
        <authorList>
            <person name="Varghese N."/>
            <person name="Submissions S."/>
        </authorList>
    </citation>
    <scope>NUCLEOTIDE SEQUENCE [LARGE SCALE GENOMIC DNA]</scope>
    <source>
        <strain evidence="2">AAP</strain>
    </source>
</reference>
<dbReference type="InterPro" id="IPR011057">
    <property type="entry name" value="Mss4-like_sf"/>
</dbReference>
<dbReference type="RefSeq" id="WP_089657240.1">
    <property type="nucleotide sequence ID" value="NZ_FNGH01000002.1"/>
</dbReference>